<feature type="compositionally biased region" description="Basic and acidic residues" evidence="1">
    <location>
        <begin position="67"/>
        <end position="98"/>
    </location>
</feature>
<evidence type="ECO:0000313" key="2">
    <source>
        <dbReference type="EnsemblPlants" id="LPERR03G09010.1"/>
    </source>
</evidence>
<reference evidence="3" key="2">
    <citation type="submission" date="2013-12" db="EMBL/GenBank/DDBJ databases">
        <authorList>
            <person name="Yu Y."/>
            <person name="Lee S."/>
            <person name="de Baynast K."/>
            <person name="Wissotski M."/>
            <person name="Liu L."/>
            <person name="Talag J."/>
            <person name="Goicoechea J."/>
            <person name="Angelova A."/>
            <person name="Jetty R."/>
            <person name="Kudrna D."/>
            <person name="Golser W."/>
            <person name="Rivera L."/>
            <person name="Zhang J."/>
            <person name="Wing R."/>
        </authorList>
    </citation>
    <scope>NUCLEOTIDE SEQUENCE</scope>
</reference>
<organism evidence="2 3">
    <name type="scientific">Leersia perrieri</name>
    <dbReference type="NCBI Taxonomy" id="77586"/>
    <lineage>
        <taxon>Eukaryota</taxon>
        <taxon>Viridiplantae</taxon>
        <taxon>Streptophyta</taxon>
        <taxon>Embryophyta</taxon>
        <taxon>Tracheophyta</taxon>
        <taxon>Spermatophyta</taxon>
        <taxon>Magnoliopsida</taxon>
        <taxon>Liliopsida</taxon>
        <taxon>Poales</taxon>
        <taxon>Poaceae</taxon>
        <taxon>BOP clade</taxon>
        <taxon>Oryzoideae</taxon>
        <taxon>Oryzeae</taxon>
        <taxon>Oryzinae</taxon>
        <taxon>Leersia</taxon>
    </lineage>
</organism>
<dbReference type="Gramene" id="LPERR03G09010.1">
    <property type="protein sequence ID" value="LPERR03G09010.1"/>
    <property type="gene ID" value="LPERR03G09010"/>
</dbReference>
<sequence>MSRCFPYPPPGYVRNPVVAAAEVEATTKLQKEREKAEKKKEKRSDRKVLQPGEISKHSKRTHKKRKHEEINDVDKKFQKGSKEPVEQLEKSGLSEEHGAPCFTQTVHGSPESSQDSSKRRKVVLPSPIQAKNGNILRIKIRRDQDSSASLLEKSNVEQPPVQQMASVSSLPSRKNVAQQMLARSASAQQQSMKSNSQAVAKQGIPTPAKVTQRVDVMPSSMRAPVERFGLPSAEMAANVRPSPSKVAQRVDPPPAKVTQKVDTPPAKVSQRVDPLLPSTATSTKVSLIETKPVVVPVGMPTINRQQAQVSQSKEEPSFSGINAEAASVPVEKQSKSARKKSRKAEKKEKKFKDLFVTWNPPSFEMEHMDLGDHDWLVGNTRKPDADIGNCRHIADPVYLQSAEHLSLQPRAILLPDLHLTCDILGLRRADLRRQNDAAVAIRFTSASSCFTSSPVSSRSEMSPLSSIGLACLSRQHAPIWCDRVRDQCHG</sequence>
<feature type="region of interest" description="Disordered" evidence="1">
    <location>
        <begin position="237"/>
        <end position="271"/>
    </location>
</feature>
<dbReference type="EnsemblPlants" id="LPERR03G09010.1">
    <property type="protein sequence ID" value="LPERR03G09010.1"/>
    <property type="gene ID" value="LPERR03G09010"/>
</dbReference>
<reference evidence="2" key="3">
    <citation type="submission" date="2015-04" db="UniProtKB">
        <authorList>
            <consortium name="EnsemblPlants"/>
        </authorList>
    </citation>
    <scope>IDENTIFICATION</scope>
</reference>
<dbReference type="PANTHER" id="PTHR34660:SF7">
    <property type="entry name" value="DNA LIGASE-LIKE PROTEIN"/>
    <property type="match status" value="1"/>
</dbReference>
<name>A0A0D9VRR5_9ORYZ</name>
<feature type="region of interest" description="Disordered" evidence="1">
    <location>
        <begin position="146"/>
        <end position="204"/>
    </location>
</feature>
<feature type="compositionally biased region" description="Basic residues" evidence="1">
    <location>
        <begin position="57"/>
        <end position="66"/>
    </location>
</feature>
<feature type="compositionally biased region" description="Basic residues" evidence="1">
    <location>
        <begin position="335"/>
        <end position="344"/>
    </location>
</feature>
<dbReference type="STRING" id="77586.A0A0D9VRR5"/>
<feature type="compositionally biased region" description="Polar residues" evidence="1">
    <location>
        <begin position="185"/>
        <end position="199"/>
    </location>
</feature>
<evidence type="ECO:0000256" key="1">
    <source>
        <dbReference type="SAM" id="MobiDB-lite"/>
    </source>
</evidence>
<dbReference type="Proteomes" id="UP000032180">
    <property type="component" value="Chromosome 3"/>
</dbReference>
<reference evidence="2 3" key="1">
    <citation type="submission" date="2012-08" db="EMBL/GenBank/DDBJ databases">
        <title>Oryza genome evolution.</title>
        <authorList>
            <person name="Wing R.A."/>
        </authorList>
    </citation>
    <scope>NUCLEOTIDE SEQUENCE</scope>
</reference>
<feature type="compositionally biased region" description="Polar residues" evidence="1">
    <location>
        <begin position="156"/>
        <end position="178"/>
    </location>
</feature>
<feature type="compositionally biased region" description="Basic and acidic residues" evidence="1">
    <location>
        <begin position="29"/>
        <end position="48"/>
    </location>
</feature>
<feature type="region of interest" description="Disordered" evidence="1">
    <location>
        <begin position="28"/>
        <end position="128"/>
    </location>
</feature>
<protein>
    <submittedName>
        <fullName evidence="2">Uncharacterized protein</fullName>
    </submittedName>
</protein>
<accession>A0A0D9VRR5</accession>
<feature type="region of interest" description="Disordered" evidence="1">
    <location>
        <begin position="305"/>
        <end position="345"/>
    </location>
</feature>
<feature type="compositionally biased region" description="Polar residues" evidence="1">
    <location>
        <begin position="102"/>
        <end position="115"/>
    </location>
</feature>
<proteinExistence type="predicted"/>
<keyword evidence="3" id="KW-1185">Reference proteome</keyword>
<evidence type="ECO:0000313" key="3">
    <source>
        <dbReference type="Proteomes" id="UP000032180"/>
    </source>
</evidence>
<dbReference type="PANTHER" id="PTHR34660">
    <property type="entry name" value="MYB-LIKE PROTEIN X"/>
    <property type="match status" value="1"/>
</dbReference>
<dbReference type="AlphaFoldDB" id="A0A0D9VRR5"/>
<dbReference type="eggNOG" id="ENOG502S556">
    <property type="taxonomic scope" value="Eukaryota"/>
</dbReference>